<keyword evidence="6" id="KW-0472">Membrane</keyword>
<keyword evidence="4" id="KW-0812">Transmembrane</keyword>
<evidence type="ECO:0000313" key="10">
    <source>
        <dbReference type="Proteomes" id="UP000307507"/>
    </source>
</evidence>
<dbReference type="RefSeq" id="WP_136402408.1">
    <property type="nucleotide sequence ID" value="NZ_SSNZ01000002.1"/>
</dbReference>
<reference evidence="9 10" key="1">
    <citation type="submission" date="2019-04" db="EMBL/GenBank/DDBJ databases">
        <title>Flavobacterium sp. nov. isolated from construction timber.</title>
        <authorList>
            <person name="Lin S.-Y."/>
            <person name="Chang C.-T."/>
            <person name="Young C.-C."/>
        </authorList>
    </citation>
    <scope>NUCLEOTIDE SEQUENCE [LARGE SCALE GENOMIC DNA]</scope>
    <source>
        <strain evidence="9 10">CC-CTC003</strain>
    </source>
</reference>
<evidence type="ECO:0000256" key="2">
    <source>
        <dbReference type="ARBA" id="ARBA00008163"/>
    </source>
</evidence>
<comment type="subcellular location">
    <subcellularLocation>
        <location evidence="1">Cell outer membrane</location>
        <topology evidence="1">Multi-pass membrane protein</topology>
    </subcellularLocation>
</comment>
<dbReference type="OrthoDB" id="9765571at2"/>
<keyword evidence="7" id="KW-0998">Cell outer membrane</keyword>
<dbReference type="PANTHER" id="PTHR35093:SF8">
    <property type="entry name" value="OUTER MEMBRANE PROTEIN NMB0088-RELATED"/>
    <property type="match status" value="1"/>
</dbReference>
<evidence type="ECO:0000256" key="1">
    <source>
        <dbReference type="ARBA" id="ARBA00004571"/>
    </source>
</evidence>
<dbReference type="Proteomes" id="UP000307507">
    <property type="component" value="Unassembled WGS sequence"/>
</dbReference>
<dbReference type="InterPro" id="IPR005017">
    <property type="entry name" value="OMPP1/FadL/TodX"/>
</dbReference>
<dbReference type="Pfam" id="PF03349">
    <property type="entry name" value="Toluene_X"/>
    <property type="match status" value="1"/>
</dbReference>
<dbReference type="Gene3D" id="2.40.160.60">
    <property type="entry name" value="Outer membrane protein transport protein (OMPP1/FadL/TodX)"/>
    <property type="match status" value="1"/>
</dbReference>
<organism evidence="9 10">
    <name type="scientific">Flavobacterium supellecticarium</name>
    <dbReference type="NCBI Taxonomy" id="2565924"/>
    <lineage>
        <taxon>Bacteria</taxon>
        <taxon>Pseudomonadati</taxon>
        <taxon>Bacteroidota</taxon>
        <taxon>Flavobacteriia</taxon>
        <taxon>Flavobacteriales</taxon>
        <taxon>Flavobacteriaceae</taxon>
        <taxon>Flavobacterium</taxon>
    </lineage>
</organism>
<feature type="chain" id="PRO_5020186372" evidence="8">
    <location>
        <begin position="20"/>
        <end position="511"/>
    </location>
</feature>
<sequence length="511" mass="56495">MKKYIFTAITALSAVIASAQELAPSDGLRYAMDNLNGTARFRGMSGAFGAVGGDMSAIHVNPAGGAIFNYNTAAATLNLLSTKSNSRYFGTTTNDSDTSFDLNQAGGIFVFHNQDLSSGWTKFTFGIAYDNTNNFDNSFNYRGTGTRSIDQFFLNQANGLPVGVIDNNYRYDELSFQDQQAYLAYQTYLIDTSTYPFNPDNPNYVSNVPQTGSYAHQNYVTTKGYNGKLAFNFASSYKDRLYIGLNLNAHFTDYTKNSTVYESNNGPVNTDPNYATIRQIQFNNDTHTYGSGFSFNIGAIAKITDELRLGAAYESPTWYRLTDELSQSLYTTYVAPANSPTSPGATRSASLNPNIINVYPTYTLQTPGKFTGSLAYIFGKSGLISFDYGVKDYSNIKFKPNNSYNNSLNDIYKNTLTTAQEFRVGAEYKIKQVSLRGGYRFEESPYKDEKIVGDLKGYSAGIGYNFGSARLDFAYGHSQREMDVPLLSSMTDSARINSKIDSFTLTYTVGF</sequence>
<evidence type="ECO:0000256" key="5">
    <source>
        <dbReference type="ARBA" id="ARBA00022729"/>
    </source>
</evidence>
<evidence type="ECO:0000256" key="3">
    <source>
        <dbReference type="ARBA" id="ARBA00022452"/>
    </source>
</evidence>
<dbReference type="EMBL" id="SSNZ01000002">
    <property type="protein sequence ID" value="THF51424.1"/>
    <property type="molecule type" value="Genomic_DNA"/>
</dbReference>
<comment type="similarity">
    <text evidence="2">Belongs to the OmpP1/FadL family.</text>
</comment>
<name>A0A4S3ZZI5_9FLAO</name>
<accession>A0A4S3ZZI5</accession>
<gene>
    <name evidence="9" type="ORF">E6C50_06580</name>
</gene>
<comment type="caution">
    <text evidence="9">The sequence shown here is derived from an EMBL/GenBank/DDBJ whole genome shotgun (WGS) entry which is preliminary data.</text>
</comment>
<feature type="signal peptide" evidence="8">
    <location>
        <begin position="1"/>
        <end position="19"/>
    </location>
</feature>
<evidence type="ECO:0000256" key="7">
    <source>
        <dbReference type="ARBA" id="ARBA00023237"/>
    </source>
</evidence>
<evidence type="ECO:0000313" key="9">
    <source>
        <dbReference type="EMBL" id="THF51424.1"/>
    </source>
</evidence>
<dbReference type="AlphaFoldDB" id="A0A4S3ZZI5"/>
<evidence type="ECO:0000256" key="8">
    <source>
        <dbReference type="SAM" id="SignalP"/>
    </source>
</evidence>
<proteinExistence type="inferred from homology"/>
<dbReference type="PANTHER" id="PTHR35093">
    <property type="entry name" value="OUTER MEMBRANE PROTEIN NMB0088-RELATED"/>
    <property type="match status" value="1"/>
</dbReference>
<dbReference type="GO" id="GO:0015483">
    <property type="term" value="F:long-chain fatty acid transporting porin activity"/>
    <property type="evidence" value="ECO:0007669"/>
    <property type="project" value="TreeGrafter"/>
</dbReference>
<keyword evidence="3" id="KW-1134">Transmembrane beta strand</keyword>
<keyword evidence="5 8" id="KW-0732">Signal</keyword>
<dbReference type="SUPFAM" id="SSF56935">
    <property type="entry name" value="Porins"/>
    <property type="match status" value="1"/>
</dbReference>
<keyword evidence="10" id="KW-1185">Reference proteome</keyword>
<dbReference type="GO" id="GO:0009279">
    <property type="term" value="C:cell outer membrane"/>
    <property type="evidence" value="ECO:0007669"/>
    <property type="project" value="UniProtKB-SubCell"/>
</dbReference>
<evidence type="ECO:0000256" key="6">
    <source>
        <dbReference type="ARBA" id="ARBA00023136"/>
    </source>
</evidence>
<protein>
    <submittedName>
        <fullName evidence="9">Transporter</fullName>
    </submittedName>
</protein>
<evidence type="ECO:0000256" key="4">
    <source>
        <dbReference type="ARBA" id="ARBA00022692"/>
    </source>
</evidence>